<dbReference type="GO" id="GO:0016787">
    <property type="term" value="F:hydrolase activity"/>
    <property type="evidence" value="ECO:0007669"/>
    <property type="project" value="UniProtKB-KW"/>
</dbReference>
<dbReference type="STRING" id="151894.SAMN04488524_3746"/>
<feature type="transmembrane region" description="Helical" evidence="1">
    <location>
        <begin position="308"/>
        <end position="330"/>
    </location>
</feature>
<dbReference type="EMBL" id="FWXT01000003">
    <property type="protein sequence ID" value="SMC96215.1"/>
    <property type="molecule type" value="Genomic_DNA"/>
</dbReference>
<feature type="transmembrane region" description="Helical" evidence="1">
    <location>
        <begin position="166"/>
        <end position="182"/>
    </location>
</feature>
<reference evidence="4" key="1">
    <citation type="submission" date="2017-04" db="EMBL/GenBank/DDBJ databases">
        <authorList>
            <person name="Varghese N."/>
            <person name="Submissions S."/>
        </authorList>
    </citation>
    <scope>NUCLEOTIDE SEQUENCE [LARGE SCALE GENOMIC DNA]</scope>
    <source>
        <strain evidence="4">DSM 12126</strain>
    </source>
</reference>
<feature type="transmembrane region" description="Helical" evidence="1">
    <location>
        <begin position="286"/>
        <end position="302"/>
    </location>
</feature>
<feature type="domain" description="Acyltransferase 3" evidence="2">
    <location>
        <begin position="14"/>
        <end position="327"/>
    </location>
</feature>
<evidence type="ECO:0000313" key="4">
    <source>
        <dbReference type="Proteomes" id="UP000192756"/>
    </source>
</evidence>
<feature type="transmembrane region" description="Helical" evidence="1">
    <location>
        <begin position="51"/>
        <end position="70"/>
    </location>
</feature>
<proteinExistence type="predicted"/>
<keyword evidence="3" id="KW-0378">Hydrolase</keyword>
<feature type="transmembrane region" description="Helical" evidence="1">
    <location>
        <begin position="140"/>
        <end position="159"/>
    </location>
</feature>
<keyword evidence="1" id="KW-0472">Membrane</keyword>
<dbReference type="Pfam" id="PF01757">
    <property type="entry name" value="Acyl_transf_3"/>
    <property type="match status" value="1"/>
</dbReference>
<gene>
    <name evidence="3" type="ORF">SAMN04488524_3746</name>
</gene>
<dbReference type="InterPro" id="IPR050879">
    <property type="entry name" value="Acyltransferase_3"/>
</dbReference>
<feature type="transmembrane region" description="Helical" evidence="1">
    <location>
        <begin position="212"/>
        <end position="234"/>
    </location>
</feature>
<organism evidence="3 4">
    <name type="scientific">Pedobacter africanus</name>
    <dbReference type="NCBI Taxonomy" id="151894"/>
    <lineage>
        <taxon>Bacteria</taxon>
        <taxon>Pseudomonadati</taxon>
        <taxon>Bacteroidota</taxon>
        <taxon>Sphingobacteriia</taxon>
        <taxon>Sphingobacteriales</taxon>
        <taxon>Sphingobacteriaceae</taxon>
        <taxon>Pedobacter</taxon>
    </lineage>
</organism>
<dbReference type="InterPro" id="IPR002656">
    <property type="entry name" value="Acyl_transf_3_dom"/>
</dbReference>
<feature type="transmembrane region" description="Helical" evidence="1">
    <location>
        <begin position="91"/>
        <end position="108"/>
    </location>
</feature>
<dbReference type="Proteomes" id="UP000192756">
    <property type="component" value="Unassembled WGS sequence"/>
</dbReference>
<dbReference type="PANTHER" id="PTHR23028">
    <property type="entry name" value="ACETYLTRANSFERASE"/>
    <property type="match status" value="1"/>
</dbReference>
<protein>
    <submittedName>
        <fullName evidence="3">Peptidoglycan/LPS O-acetylase OafA/YrhL, contains acyltransferase and SGNH-hydrolase domains</fullName>
    </submittedName>
</protein>
<evidence type="ECO:0000256" key="1">
    <source>
        <dbReference type="SAM" id="Phobius"/>
    </source>
</evidence>
<keyword evidence="1" id="KW-1133">Transmembrane helix</keyword>
<dbReference type="GO" id="GO:0000271">
    <property type="term" value="P:polysaccharide biosynthetic process"/>
    <property type="evidence" value="ECO:0007669"/>
    <property type="project" value="TreeGrafter"/>
</dbReference>
<feature type="transmembrane region" description="Helical" evidence="1">
    <location>
        <begin position="188"/>
        <end position="205"/>
    </location>
</feature>
<keyword evidence="3" id="KW-0012">Acyltransferase</keyword>
<evidence type="ECO:0000313" key="3">
    <source>
        <dbReference type="EMBL" id="SMC96215.1"/>
    </source>
</evidence>
<dbReference type="GO" id="GO:0016020">
    <property type="term" value="C:membrane"/>
    <property type="evidence" value="ECO:0007669"/>
    <property type="project" value="TreeGrafter"/>
</dbReference>
<dbReference type="OrthoDB" id="290051at2"/>
<keyword evidence="1" id="KW-0812">Transmembrane</keyword>
<name>A0A1W2DFK2_9SPHI</name>
<keyword evidence="4" id="KW-1185">Reference proteome</keyword>
<feature type="transmembrane region" description="Helical" evidence="1">
    <location>
        <begin position="12"/>
        <end position="31"/>
    </location>
</feature>
<dbReference type="GO" id="GO:0016747">
    <property type="term" value="F:acyltransferase activity, transferring groups other than amino-acyl groups"/>
    <property type="evidence" value="ECO:0007669"/>
    <property type="project" value="InterPro"/>
</dbReference>
<dbReference type="AlphaFoldDB" id="A0A1W2DFK2"/>
<keyword evidence="3" id="KW-0808">Transferase</keyword>
<feature type="transmembrane region" description="Helical" evidence="1">
    <location>
        <begin position="246"/>
        <end position="265"/>
    </location>
</feature>
<accession>A0A1W2DFK2</accession>
<dbReference type="PANTHER" id="PTHR23028:SF53">
    <property type="entry name" value="ACYL_TRANSF_3 DOMAIN-CONTAINING PROTEIN"/>
    <property type="match status" value="1"/>
</dbReference>
<evidence type="ECO:0000259" key="2">
    <source>
        <dbReference type="Pfam" id="PF01757"/>
    </source>
</evidence>
<dbReference type="RefSeq" id="WP_084240528.1">
    <property type="nucleotide sequence ID" value="NZ_FWXT01000003.1"/>
</dbReference>
<sequence length="358" mass="41658">MNQTTAKKNTRDGALDLLRFLAVIIVFFAHYTDTFNVSYQIVPENLKWAPVFRYGRVALLILFIISGYVITMTSINRSLKDFAIARLSRIYPLYWVSCLAAFILPRLVGHSYLEYSSFKVFLANLTMIPPFLGAPIINPVFYTLIVELLFYFFIGFIILFKLWKRVLVVIAMVLVYCAFHALDREAGLQNFFPSCAAGMLFYLLKKEAGTKWPLYILLIACLSITLVTGKMMALDLQDLFRDQIKFSYEIFCALVTLIYLVFYLITTNKINIRASAFTRILGEISYPFYLFHVYFLVFYWYLSNKVQADLLLFGLLFVILIVSWLLHIVIEKPLSRFANYILHTFFSFFNKKKQVTEV</sequence>